<dbReference type="Proteomes" id="UP001183390">
    <property type="component" value="Unassembled WGS sequence"/>
</dbReference>
<evidence type="ECO:0000313" key="5">
    <source>
        <dbReference type="Proteomes" id="UP001183390"/>
    </source>
</evidence>
<dbReference type="RefSeq" id="WP_274811763.1">
    <property type="nucleotide sequence ID" value="NZ_JAVREP010000009.1"/>
</dbReference>
<evidence type="ECO:0000313" key="4">
    <source>
        <dbReference type="EMBL" id="MDT0329839.1"/>
    </source>
</evidence>
<dbReference type="InterPro" id="IPR012347">
    <property type="entry name" value="Ferritin-like"/>
</dbReference>
<name>A0ABU2MAY2_9ACTN</name>
<dbReference type="InterPro" id="IPR005183">
    <property type="entry name" value="DUF305_CopM-like"/>
</dbReference>
<dbReference type="Pfam" id="PF03713">
    <property type="entry name" value="DUF305"/>
    <property type="match status" value="1"/>
</dbReference>
<gene>
    <name evidence="4" type="ORF">RM479_15610</name>
</gene>
<reference evidence="5" key="1">
    <citation type="submission" date="2023-07" db="EMBL/GenBank/DDBJ databases">
        <title>30 novel species of actinomycetes from the DSMZ collection.</title>
        <authorList>
            <person name="Nouioui I."/>
        </authorList>
    </citation>
    <scope>NUCLEOTIDE SEQUENCE [LARGE SCALE GENOMIC DNA]</scope>
    <source>
        <strain evidence="5">DSM 44743</strain>
    </source>
</reference>
<keyword evidence="2" id="KW-0732">Signal</keyword>
<keyword evidence="5" id="KW-1185">Reference proteome</keyword>
<sequence>MSVYKRALAPAAVAVTAAVFLAACGGAEDGSTTGAPESSEQSATEFNDADVSFAQMMIPHHEQAVEMSELAQTRAGEDVRGLAAEIEAAQGPEIDQMTGLLESWGEEPMDDMGGMDHGGMDGMMSEDQMADLEQAEGDAFDTMFLEMMIEHHEGAIAMAETEIEQGADPEAQELAQEIVDAQRTEIEQMNDMLGTGGGDSGAEESSPEDDSHSGH</sequence>
<dbReference type="PANTHER" id="PTHR36933:SF1">
    <property type="entry name" value="SLL0788 PROTEIN"/>
    <property type="match status" value="1"/>
</dbReference>
<dbReference type="PANTHER" id="PTHR36933">
    <property type="entry name" value="SLL0788 PROTEIN"/>
    <property type="match status" value="1"/>
</dbReference>
<feature type="chain" id="PRO_5045176220" evidence="2">
    <location>
        <begin position="23"/>
        <end position="215"/>
    </location>
</feature>
<evidence type="ECO:0000256" key="2">
    <source>
        <dbReference type="SAM" id="SignalP"/>
    </source>
</evidence>
<protein>
    <submittedName>
        <fullName evidence="4">DUF305 domain-containing protein</fullName>
    </submittedName>
</protein>
<feature type="domain" description="DUF305" evidence="3">
    <location>
        <begin position="50"/>
        <end position="193"/>
    </location>
</feature>
<dbReference type="EMBL" id="JAVREP010000009">
    <property type="protein sequence ID" value="MDT0329839.1"/>
    <property type="molecule type" value="Genomic_DNA"/>
</dbReference>
<comment type="caution">
    <text evidence="4">The sequence shown here is derived from an EMBL/GenBank/DDBJ whole genome shotgun (WGS) entry which is preliminary data.</text>
</comment>
<organism evidence="4 5">
    <name type="scientific">Nocardiopsis lambiniae</name>
    <dbReference type="NCBI Taxonomy" id="3075539"/>
    <lineage>
        <taxon>Bacteria</taxon>
        <taxon>Bacillati</taxon>
        <taxon>Actinomycetota</taxon>
        <taxon>Actinomycetes</taxon>
        <taxon>Streptosporangiales</taxon>
        <taxon>Nocardiopsidaceae</taxon>
        <taxon>Nocardiopsis</taxon>
    </lineage>
</organism>
<dbReference type="Gene3D" id="1.20.1260.10">
    <property type="match status" value="1"/>
</dbReference>
<evidence type="ECO:0000259" key="3">
    <source>
        <dbReference type="Pfam" id="PF03713"/>
    </source>
</evidence>
<feature type="signal peptide" evidence="2">
    <location>
        <begin position="1"/>
        <end position="22"/>
    </location>
</feature>
<dbReference type="PROSITE" id="PS51257">
    <property type="entry name" value="PROKAR_LIPOPROTEIN"/>
    <property type="match status" value="1"/>
</dbReference>
<proteinExistence type="predicted"/>
<evidence type="ECO:0000256" key="1">
    <source>
        <dbReference type="SAM" id="MobiDB-lite"/>
    </source>
</evidence>
<feature type="region of interest" description="Disordered" evidence="1">
    <location>
        <begin position="182"/>
        <end position="215"/>
    </location>
</feature>
<accession>A0ABU2MAY2</accession>